<dbReference type="RefSeq" id="WP_377608539.1">
    <property type="nucleotide sequence ID" value="NZ_JBHUPA010000001.1"/>
</dbReference>
<protein>
    <submittedName>
        <fullName evidence="1">DUF6266 family protein</fullName>
    </submittedName>
</protein>
<reference evidence="2" key="1">
    <citation type="journal article" date="2019" name="Int. J. Syst. Evol. Microbiol.">
        <title>The Global Catalogue of Microorganisms (GCM) 10K type strain sequencing project: providing services to taxonomists for standard genome sequencing and annotation.</title>
        <authorList>
            <consortium name="The Broad Institute Genomics Platform"/>
            <consortium name="The Broad Institute Genome Sequencing Center for Infectious Disease"/>
            <person name="Wu L."/>
            <person name="Ma J."/>
        </authorList>
    </citation>
    <scope>NUCLEOTIDE SEQUENCE [LARGE SCALE GENOMIC DNA]</scope>
    <source>
        <strain evidence="2">KCTC 23098</strain>
    </source>
</reference>
<dbReference type="Proteomes" id="UP001597560">
    <property type="component" value="Unassembled WGS sequence"/>
</dbReference>
<accession>A0ABW6AW22</accession>
<keyword evidence="2" id="KW-1185">Reference proteome</keyword>
<dbReference type="Pfam" id="PF19781">
    <property type="entry name" value="DUF6266"/>
    <property type="match status" value="1"/>
</dbReference>
<name>A0ABW6AW22_9SPHI</name>
<sequence length="206" mass="23479">MAIMKGGRLYGRVGDQLFYVRNGVQCVRSVKKKANNNKPISELRAKQVARMKAVMRFLVPLKSIIYNTCRPYNDRMTGMNRAVQQVLREALVDSEAGPYVDPARVKVSRGGPGDLHLETVQLVDGRLKLQWANDFRVSNHQQLFLLAYNVEQELVQLSEGHPLSDKELEVALQDVILEGTFHLYYYLSDRLSKIYSESKYVGAFLV</sequence>
<proteinExistence type="predicted"/>
<evidence type="ECO:0000313" key="1">
    <source>
        <dbReference type="EMBL" id="MFD2960164.1"/>
    </source>
</evidence>
<dbReference type="EMBL" id="JBHUPA010000001">
    <property type="protein sequence ID" value="MFD2960164.1"/>
    <property type="molecule type" value="Genomic_DNA"/>
</dbReference>
<evidence type="ECO:0000313" key="2">
    <source>
        <dbReference type="Proteomes" id="UP001597560"/>
    </source>
</evidence>
<dbReference type="InterPro" id="IPR046233">
    <property type="entry name" value="DUF6266"/>
</dbReference>
<comment type="caution">
    <text evidence="1">The sequence shown here is derived from an EMBL/GenBank/DDBJ whole genome shotgun (WGS) entry which is preliminary data.</text>
</comment>
<organism evidence="1 2">
    <name type="scientific">Olivibacter jilunii</name>
    <dbReference type="NCBI Taxonomy" id="985016"/>
    <lineage>
        <taxon>Bacteria</taxon>
        <taxon>Pseudomonadati</taxon>
        <taxon>Bacteroidota</taxon>
        <taxon>Sphingobacteriia</taxon>
        <taxon>Sphingobacteriales</taxon>
        <taxon>Sphingobacteriaceae</taxon>
        <taxon>Olivibacter</taxon>
    </lineage>
</organism>
<gene>
    <name evidence="1" type="ORF">ACFS6J_00105</name>
</gene>